<accession>A0A6J4I065</accession>
<sequence length="188" mass="20181">MKCQISLLGITLSILLMGCAASMPAKVVETPLQSGETLPTPPLLSSLPTNKGQMLPISAQAQMAGQQIKLEVARTPQERAMGLMYRTELAADRGMLFAFVPPQPVSFWMKNTLIPLDMVFLREGQVKAITANVPPCTTEPCPSYPSGVAIDQVIELRGGRAAELGLKVGDRVNIKFNEPIATPTPAHS</sequence>
<dbReference type="PANTHER" id="PTHR37953">
    <property type="entry name" value="UPF0127 PROTEIN MJ1496"/>
    <property type="match status" value="1"/>
</dbReference>
<dbReference type="PANTHER" id="PTHR37953:SF1">
    <property type="entry name" value="UPF0127 PROTEIN MJ1496"/>
    <property type="match status" value="1"/>
</dbReference>
<evidence type="ECO:0000256" key="1">
    <source>
        <dbReference type="SAM" id="SignalP"/>
    </source>
</evidence>
<dbReference type="Gene3D" id="2.60.120.1140">
    <property type="entry name" value="Protein of unknown function DUF192"/>
    <property type="match status" value="1"/>
</dbReference>
<evidence type="ECO:0000313" key="2">
    <source>
        <dbReference type="EMBL" id="CAA9236693.1"/>
    </source>
</evidence>
<name>A0A6J4I065_9CYAN</name>
<dbReference type="InterPro" id="IPR038695">
    <property type="entry name" value="Saro_0823-like_sf"/>
</dbReference>
<dbReference type="Pfam" id="PF02643">
    <property type="entry name" value="DUF192"/>
    <property type="match status" value="1"/>
</dbReference>
<dbReference type="AlphaFoldDB" id="A0A6J4I065"/>
<dbReference type="PROSITE" id="PS51257">
    <property type="entry name" value="PROKAR_LIPOPROTEIN"/>
    <property type="match status" value="1"/>
</dbReference>
<reference evidence="2" key="1">
    <citation type="submission" date="2020-02" db="EMBL/GenBank/DDBJ databases">
        <authorList>
            <person name="Meier V. D."/>
        </authorList>
    </citation>
    <scope>NUCLEOTIDE SEQUENCE</scope>
    <source>
        <strain evidence="2">AVDCRST_MAG92</strain>
    </source>
</reference>
<gene>
    <name evidence="2" type="ORF">AVDCRST_MAG92-1322</name>
</gene>
<organism evidence="2">
    <name type="scientific">uncultured Coleofasciculus sp</name>
    <dbReference type="NCBI Taxonomy" id="1267456"/>
    <lineage>
        <taxon>Bacteria</taxon>
        <taxon>Bacillati</taxon>
        <taxon>Cyanobacteriota</taxon>
        <taxon>Cyanophyceae</taxon>
        <taxon>Coleofasciculales</taxon>
        <taxon>Coleofasciculaceae</taxon>
        <taxon>Coleofasciculus</taxon>
        <taxon>environmental samples</taxon>
    </lineage>
</organism>
<dbReference type="InterPro" id="IPR003795">
    <property type="entry name" value="DUF192"/>
</dbReference>
<feature type="chain" id="PRO_5026919040" description="DUF192 domain-containing protein" evidence="1">
    <location>
        <begin position="28"/>
        <end position="188"/>
    </location>
</feature>
<evidence type="ECO:0008006" key="3">
    <source>
        <dbReference type="Google" id="ProtNLM"/>
    </source>
</evidence>
<proteinExistence type="predicted"/>
<protein>
    <recommendedName>
        <fullName evidence="3">DUF192 domain-containing protein</fullName>
    </recommendedName>
</protein>
<dbReference type="EMBL" id="CADCTM010000181">
    <property type="protein sequence ID" value="CAA9236693.1"/>
    <property type="molecule type" value="Genomic_DNA"/>
</dbReference>
<feature type="signal peptide" evidence="1">
    <location>
        <begin position="1"/>
        <end position="27"/>
    </location>
</feature>
<keyword evidence="1" id="KW-0732">Signal</keyword>